<feature type="transmembrane region" description="Helical" evidence="7">
    <location>
        <begin position="434"/>
        <end position="452"/>
    </location>
</feature>
<gene>
    <name evidence="8" type="ORF">BG006_010571</name>
</gene>
<feature type="transmembrane region" description="Helical" evidence="7">
    <location>
        <begin position="337"/>
        <end position="354"/>
    </location>
</feature>
<reference evidence="8" key="1">
    <citation type="journal article" date="2020" name="Fungal Divers.">
        <title>Resolving the Mortierellaceae phylogeny through synthesis of multi-gene phylogenetics and phylogenomics.</title>
        <authorList>
            <person name="Vandepol N."/>
            <person name="Liber J."/>
            <person name="Desiro A."/>
            <person name="Na H."/>
            <person name="Kennedy M."/>
            <person name="Barry K."/>
            <person name="Grigoriev I.V."/>
            <person name="Miller A.N."/>
            <person name="O'Donnell K."/>
            <person name="Stajich J.E."/>
            <person name="Bonito G."/>
        </authorList>
    </citation>
    <scope>NUCLEOTIDE SEQUENCE</scope>
    <source>
        <strain evidence="8">NVP1</strain>
    </source>
</reference>
<evidence type="ECO:0000256" key="4">
    <source>
        <dbReference type="ARBA" id="ARBA00022989"/>
    </source>
</evidence>
<keyword evidence="5 7" id="KW-0472">Membrane</keyword>
<keyword evidence="2" id="KW-0813">Transport</keyword>
<feature type="compositionally biased region" description="Low complexity" evidence="6">
    <location>
        <begin position="643"/>
        <end position="653"/>
    </location>
</feature>
<feature type="region of interest" description="Disordered" evidence="6">
    <location>
        <begin position="1066"/>
        <end position="1126"/>
    </location>
</feature>
<feature type="transmembrane region" description="Helical" evidence="7">
    <location>
        <begin position="148"/>
        <end position="174"/>
    </location>
</feature>
<evidence type="ECO:0000256" key="3">
    <source>
        <dbReference type="ARBA" id="ARBA00022692"/>
    </source>
</evidence>
<feature type="compositionally biased region" description="Low complexity" evidence="6">
    <location>
        <begin position="1090"/>
        <end position="1106"/>
    </location>
</feature>
<evidence type="ECO:0000256" key="1">
    <source>
        <dbReference type="ARBA" id="ARBA00004141"/>
    </source>
</evidence>
<feature type="compositionally biased region" description="Basic residues" evidence="6">
    <location>
        <begin position="663"/>
        <end position="673"/>
    </location>
</feature>
<feature type="transmembrane region" description="Helical" evidence="7">
    <location>
        <begin position="194"/>
        <end position="211"/>
    </location>
</feature>
<evidence type="ECO:0000313" key="8">
    <source>
        <dbReference type="EMBL" id="KAF9325958.1"/>
    </source>
</evidence>
<evidence type="ECO:0000256" key="5">
    <source>
        <dbReference type="ARBA" id="ARBA00023136"/>
    </source>
</evidence>
<dbReference type="InterPro" id="IPR002293">
    <property type="entry name" value="AA/rel_permease1"/>
</dbReference>
<sequence length="1192" mass="130707">MAHYRSNGATSSNNPGLLALRGSSNPSILTMSNKHHLNEDDQHEFEAYAICPPPRTMRQAPKLLTLDDYNLISLGYKPVMSRSLPWISVAGIVTVAASVAFYFASVLGQLLVSVHRVTLTPAILVMFHLGAILFWQVINLFPIRGIGYISTVTGLFALGVTVALITVVLSLAGVDASMAHVSFTAFLNYSGSPSTIYAALSSTLMASFVFCPQDTVIRMSEESRRPERTMPWMMTGSTVLSLLAGLPLVLTLNFAVIKPIKGLLDESVPGVKVIVETLGDHAAVTYLSMVLVVISFAGFVRLVAATRVVYSFARDGGVPNSSYWNHLHPRRKTPQRISWLVTTVCMCCIFPFFWGNAEAFRWISSLACITANLCYVFPLWMRLTREGKLHFIPGTFSLGPFSKLLHVISIIWLLGLSLVLMLPSTFPLTKNNFNYAPVALVALMIMFAISWFKARTDFTGGAKDVSRASHRMPARPMTDLPPRKPQPAYRSNMAAIEPRTLNMPMVQQPPISRQLANQSVTRSLNLSSVMRANNNKRMPVPQRQPPTDTPKNTEGVRDQRHQASNATMNSQTSVQSHPSSILGIPFSDSPEMMHREINVKSPDPVPLSLPPQPVSSPSSSSKSGLLLTLPYVEPGTVIPEISIAPPTTISSTSQDSRSQAGSKRQKSLTKGKSKVGTTGKAESPPTISVIPVSTPTTSRPMNAIDSIFKMGVGLGNKISATVQSKYTSTNNYIYGVPLRSSKDRVPTPYPLTIESATDDVSSLEDIHPYPEPSTFTSGYYHGSSLSPPPRPLLKTTSRADIGPSSKSDYEYSSSLHENVDSASISQFTTLDGYPLTHAPSMIVTQSESLSAPSMLPLSRTPTIQQSNHDDDDYSPSIQMLGEEEDHDDLDGLDGLDDGDDNHRLERVLYEDEDAQIEVIATTNPSEEDHEHIEIGEEDASYKEEYNHQYPVISISPAYLKALIPSASSSVGLFQLPNRDISLKEHGAKVPLLHKDTKQKEEDDARDLDRHDPIERLTHQELDPEQHHLERTRSVASWAQEQAKIQQRRVKKRARAEALKALRKGSLDGLDGKTTRKKSVGEVSSTMTTGSSKFSDSLSSWTSSQSSRGRIKDEGRGKGKGGTRYQVQPMQQSRALGFVKEGVPMQFIDGEEDDDTDIEDVVYPEGEGQGVQSKGDMRRSVDIESVGAGVGRL</sequence>
<evidence type="ECO:0000256" key="7">
    <source>
        <dbReference type="SAM" id="Phobius"/>
    </source>
</evidence>
<organism evidence="8 9">
    <name type="scientific">Podila minutissima</name>
    <dbReference type="NCBI Taxonomy" id="64525"/>
    <lineage>
        <taxon>Eukaryota</taxon>
        <taxon>Fungi</taxon>
        <taxon>Fungi incertae sedis</taxon>
        <taxon>Mucoromycota</taxon>
        <taxon>Mortierellomycotina</taxon>
        <taxon>Mortierellomycetes</taxon>
        <taxon>Mortierellales</taxon>
        <taxon>Mortierellaceae</taxon>
        <taxon>Podila</taxon>
    </lineage>
</organism>
<feature type="transmembrane region" description="Helical" evidence="7">
    <location>
        <begin position="119"/>
        <end position="141"/>
    </location>
</feature>
<name>A0A9P5VIN6_9FUNG</name>
<evidence type="ECO:0000256" key="2">
    <source>
        <dbReference type="ARBA" id="ARBA00022448"/>
    </source>
</evidence>
<evidence type="ECO:0000256" key="6">
    <source>
        <dbReference type="SAM" id="MobiDB-lite"/>
    </source>
</evidence>
<keyword evidence="3 7" id="KW-0812">Transmembrane</keyword>
<dbReference type="Proteomes" id="UP000696485">
    <property type="component" value="Unassembled WGS sequence"/>
</dbReference>
<feature type="region of interest" description="Disordered" evidence="6">
    <location>
        <begin position="465"/>
        <end position="488"/>
    </location>
</feature>
<dbReference type="GO" id="GO:0022857">
    <property type="term" value="F:transmembrane transporter activity"/>
    <property type="evidence" value="ECO:0007669"/>
    <property type="project" value="InterPro"/>
</dbReference>
<feature type="region of interest" description="Disordered" evidence="6">
    <location>
        <begin position="1146"/>
        <end position="1192"/>
    </location>
</feature>
<feature type="region of interest" description="Disordered" evidence="6">
    <location>
        <begin position="778"/>
        <end position="812"/>
    </location>
</feature>
<comment type="subcellular location">
    <subcellularLocation>
        <location evidence="1">Membrane</location>
        <topology evidence="1">Multi-pass membrane protein</topology>
    </subcellularLocation>
</comment>
<proteinExistence type="predicted"/>
<feature type="transmembrane region" description="Helical" evidence="7">
    <location>
        <begin position="232"/>
        <end position="257"/>
    </location>
</feature>
<evidence type="ECO:0000313" key="9">
    <source>
        <dbReference type="Proteomes" id="UP000696485"/>
    </source>
</evidence>
<keyword evidence="4 7" id="KW-1133">Transmembrane helix</keyword>
<feature type="region of interest" description="Disordered" evidence="6">
    <location>
        <begin position="643"/>
        <end position="698"/>
    </location>
</feature>
<dbReference type="AlphaFoldDB" id="A0A9P5VIN6"/>
<feature type="compositionally biased region" description="Pro residues" evidence="6">
    <location>
        <begin position="603"/>
        <end position="614"/>
    </location>
</feature>
<feature type="region of interest" description="Disordered" evidence="6">
    <location>
        <begin position="600"/>
        <end position="623"/>
    </location>
</feature>
<protein>
    <submittedName>
        <fullName evidence="8">Uncharacterized protein</fullName>
    </submittedName>
</protein>
<feature type="transmembrane region" description="Helical" evidence="7">
    <location>
        <begin position="84"/>
        <end position="107"/>
    </location>
</feature>
<feature type="compositionally biased region" description="Polar residues" evidence="6">
    <location>
        <begin position="562"/>
        <end position="579"/>
    </location>
</feature>
<comment type="caution">
    <text evidence="8">The sequence shown here is derived from an EMBL/GenBank/DDBJ whole genome shotgun (WGS) entry which is preliminary data.</text>
</comment>
<dbReference type="Gene3D" id="1.20.1740.10">
    <property type="entry name" value="Amino acid/polyamine transporter I"/>
    <property type="match status" value="1"/>
</dbReference>
<feature type="transmembrane region" description="Helical" evidence="7">
    <location>
        <begin position="404"/>
        <end position="422"/>
    </location>
</feature>
<feature type="compositionally biased region" description="Acidic residues" evidence="6">
    <location>
        <begin position="1148"/>
        <end position="1161"/>
    </location>
</feature>
<feature type="transmembrane region" description="Helical" evidence="7">
    <location>
        <begin position="283"/>
        <end position="304"/>
    </location>
</feature>
<dbReference type="GO" id="GO:0016020">
    <property type="term" value="C:membrane"/>
    <property type="evidence" value="ECO:0007669"/>
    <property type="project" value="UniProtKB-SubCell"/>
</dbReference>
<feature type="region of interest" description="Disordered" evidence="6">
    <location>
        <begin position="852"/>
        <end position="877"/>
    </location>
</feature>
<feature type="region of interest" description="Disordered" evidence="6">
    <location>
        <begin position="531"/>
        <end position="588"/>
    </location>
</feature>
<dbReference type="Pfam" id="PF13520">
    <property type="entry name" value="AA_permease_2"/>
    <property type="match status" value="1"/>
</dbReference>
<dbReference type="PANTHER" id="PTHR45649:SF26">
    <property type="entry name" value="OS04G0435100 PROTEIN"/>
    <property type="match status" value="1"/>
</dbReference>
<dbReference type="EMBL" id="JAAAUY010000845">
    <property type="protein sequence ID" value="KAF9325958.1"/>
    <property type="molecule type" value="Genomic_DNA"/>
</dbReference>
<keyword evidence="9" id="KW-1185">Reference proteome</keyword>
<accession>A0A9P5VIN6</accession>
<dbReference type="PANTHER" id="PTHR45649">
    <property type="entry name" value="AMINO-ACID PERMEASE BAT1"/>
    <property type="match status" value="1"/>
</dbReference>